<name>Q7USZ3_RHOBA</name>
<proteinExistence type="predicted"/>
<dbReference type="AlphaFoldDB" id="Q7USZ3"/>
<dbReference type="EnsemblBacteria" id="CAD73649">
    <property type="protein sequence ID" value="CAD73649"/>
    <property type="gene ID" value="RB4217"/>
</dbReference>
<gene>
    <name evidence="2" type="ordered locus">RB4217</name>
</gene>
<evidence type="ECO:0000313" key="2">
    <source>
        <dbReference type="EMBL" id="CAD73649.1"/>
    </source>
</evidence>
<dbReference type="HOGENOM" id="CLU_2481201_0_0_0"/>
<keyword evidence="1" id="KW-1133">Transmembrane helix</keyword>
<sequence>MLATLTPPGKSFAAFAMPTTSSVISVSGSSVLVACVVTIALFRSRSRSVVGHRWTSRCPIRYGSRYRIKSQKQEKRAMARIHRKRDH</sequence>
<dbReference type="Proteomes" id="UP000001025">
    <property type="component" value="Chromosome"/>
</dbReference>
<evidence type="ECO:0000313" key="3">
    <source>
        <dbReference type="Proteomes" id="UP000001025"/>
    </source>
</evidence>
<dbReference type="EMBL" id="BX294140">
    <property type="protein sequence ID" value="CAD73649.1"/>
    <property type="molecule type" value="Genomic_DNA"/>
</dbReference>
<reference evidence="2 3" key="1">
    <citation type="journal article" date="2003" name="Proc. Natl. Acad. Sci. U.S.A.">
        <title>Complete genome sequence of the marine planctomycete Pirellula sp. strain 1.</title>
        <authorList>
            <person name="Gloeckner F.O."/>
            <person name="Kube M."/>
            <person name="Bauer M."/>
            <person name="Teeling H."/>
            <person name="Lombardot T."/>
            <person name="Ludwig W."/>
            <person name="Gade D."/>
            <person name="Beck A."/>
            <person name="Borzym K."/>
            <person name="Heitmann K."/>
            <person name="Rabus R."/>
            <person name="Schlesner H."/>
            <person name="Amann R."/>
            <person name="Reinhardt R."/>
        </authorList>
    </citation>
    <scope>NUCLEOTIDE SEQUENCE [LARGE SCALE GENOMIC DNA]</scope>
    <source>
        <strain evidence="3">DSM 10527 / NCIMB 13988 / SH1</strain>
    </source>
</reference>
<organism evidence="2 3">
    <name type="scientific">Rhodopirellula baltica (strain DSM 10527 / NCIMB 13988 / SH1)</name>
    <dbReference type="NCBI Taxonomy" id="243090"/>
    <lineage>
        <taxon>Bacteria</taxon>
        <taxon>Pseudomonadati</taxon>
        <taxon>Planctomycetota</taxon>
        <taxon>Planctomycetia</taxon>
        <taxon>Pirellulales</taxon>
        <taxon>Pirellulaceae</taxon>
        <taxon>Rhodopirellula</taxon>
    </lineage>
</organism>
<accession>Q7USZ3</accession>
<feature type="transmembrane region" description="Helical" evidence="1">
    <location>
        <begin position="20"/>
        <end position="42"/>
    </location>
</feature>
<keyword evidence="3" id="KW-1185">Reference proteome</keyword>
<keyword evidence="1" id="KW-0472">Membrane</keyword>
<dbReference type="STRING" id="243090.RB4217"/>
<dbReference type="KEGG" id="rba:RB4217"/>
<keyword evidence="1" id="KW-0812">Transmembrane</keyword>
<dbReference type="InParanoid" id="Q7USZ3"/>
<protein>
    <submittedName>
        <fullName evidence="2">Uncharacterized protein</fullName>
    </submittedName>
</protein>
<evidence type="ECO:0000256" key="1">
    <source>
        <dbReference type="SAM" id="Phobius"/>
    </source>
</evidence>